<organism evidence="5 6">
    <name type="scientific">Streptomyces mirabilis</name>
    <dbReference type="NCBI Taxonomy" id="68239"/>
    <lineage>
        <taxon>Bacteria</taxon>
        <taxon>Bacillati</taxon>
        <taxon>Actinomycetota</taxon>
        <taxon>Actinomycetes</taxon>
        <taxon>Kitasatosporales</taxon>
        <taxon>Streptomycetaceae</taxon>
        <taxon>Streptomyces</taxon>
    </lineage>
</organism>
<dbReference type="SUPFAM" id="SSF48208">
    <property type="entry name" value="Six-hairpin glycosidases"/>
    <property type="match status" value="1"/>
</dbReference>
<dbReference type="InterPro" id="IPR049174">
    <property type="entry name" value="Beta-AFase-like"/>
</dbReference>
<evidence type="ECO:0000256" key="1">
    <source>
        <dbReference type="SAM" id="MobiDB-lite"/>
    </source>
</evidence>
<feature type="compositionally biased region" description="Polar residues" evidence="1">
    <location>
        <begin position="7"/>
        <end position="20"/>
    </location>
</feature>
<feature type="region of interest" description="Disordered" evidence="1">
    <location>
        <begin position="1"/>
        <end position="36"/>
    </location>
</feature>
<dbReference type="InterPro" id="IPR049046">
    <property type="entry name" value="Beta-AFase-like_GH127_middle"/>
</dbReference>
<feature type="domain" description="Non-reducing end beta-L-arabinofuranosidase-like GH127 middle" evidence="3">
    <location>
        <begin position="452"/>
        <end position="548"/>
    </location>
</feature>
<dbReference type="Pfam" id="PF07944">
    <property type="entry name" value="Beta-AFase-like_GH127_cat"/>
    <property type="match status" value="1"/>
</dbReference>
<dbReference type="GO" id="GO:0005975">
    <property type="term" value="P:carbohydrate metabolic process"/>
    <property type="evidence" value="ECO:0007669"/>
    <property type="project" value="InterPro"/>
</dbReference>
<reference evidence="5 6" key="1">
    <citation type="submission" date="2016-10" db="EMBL/GenBank/DDBJ databases">
        <authorList>
            <person name="de Groot N.N."/>
        </authorList>
    </citation>
    <scope>NUCLEOTIDE SEQUENCE [LARGE SCALE GENOMIC DNA]</scope>
    <source>
        <strain evidence="5 6">OK461</strain>
    </source>
</reference>
<dbReference type="RefSeq" id="WP_075029478.1">
    <property type="nucleotide sequence ID" value="NZ_FONR01000009.1"/>
</dbReference>
<dbReference type="OrthoDB" id="9757939at2"/>
<gene>
    <name evidence="5" type="ORF">SAMN02787118_109229</name>
</gene>
<accession>A0A1I2K3I9</accession>
<name>A0A1I2K3I9_9ACTN</name>
<proteinExistence type="predicted"/>
<evidence type="ECO:0000313" key="6">
    <source>
        <dbReference type="Proteomes" id="UP000181942"/>
    </source>
</evidence>
<protein>
    <recommendedName>
        <fullName evidence="7">Glycoside hydrolase family 127 protein</fullName>
    </recommendedName>
</protein>
<dbReference type="InterPro" id="IPR012878">
    <property type="entry name" value="Beta-AFase-like_GH127_cat"/>
</dbReference>
<evidence type="ECO:0000259" key="4">
    <source>
        <dbReference type="Pfam" id="PF20737"/>
    </source>
</evidence>
<dbReference type="AlphaFoldDB" id="A0A1I2K3I9"/>
<dbReference type="Pfam" id="PF20736">
    <property type="entry name" value="Glyco_hydro127M"/>
    <property type="match status" value="1"/>
</dbReference>
<evidence type="ECO:0000259" key="3">
    <source>
        <dbReference type="Pfam" id="PF20736"/>
    </source>
</evidence>
<dbReference type="InterPro" id="IPR049049">
    <property type="entry name" value="Beta-AFase-like_GH127_C"/>
</dbReference>
<sequence>MPRTDSALHSPTDVSASTEQGAAPVGPVRLGPDAPTALRPATAEVHTGFWHARREVNAHTSIPQGPALLESAGNLHNLRLAAGTAQGEFQGSYPFVDTDVYKWLEAASWQLARSGPPADGEENSPHLRQLAAEVEQIIALVADAQRSDGYLNTWFQVRRNGERYQDLRWGHELYCAGHLIQAAVAHHRATGRDELLVVARRFADHLDSVFGLPGSGRPIDGVDGHPEVETALVELYRETGERRYLDLAGYFVDRYGHGLLGGEAYCQDRVPLREAVTVEGHAVRQLYLLAGATDVATETGDAELRSAAERLWRAMTTTKTHLTGGLGAHHDEEDFGDPFELPNERAYCETCAAIASIQWSWRMALLTGEARYSDLIERTLYNGFLAGVSLDGEGWLYVNPLQVRDGHTDPGGDQSARRTRWFRCACCPPNVMRLLAGLEHYLSSTDAEGQGLQIHQYVTGRYRGDLDGTPVTVSAETDYPWHGAVSLTVEETPRERPWTLSLRIPQWCHEYRVRCGDRTYDRTDAPVTGGWLRLERAWAPGDRVVVELGLEPRLTAADPRVDAVRGCVAIERGPLVYCLEQVDHPGGGLDDVVIDTARPLAVKQRPDLLGGVTTVVASGRRRAVPDTGWWPYRSADGDPAIAPSGESVELTAIPYYAWANRQDGSMRVWLPTS</sequence>
<evidence type="ECO:0008006" key="7">
    <source>
        <dbReference type="Google" id="ProtNLM"/>
    </source>
</evidence>
<feature type="domain" description="Non-reducing end beta-L-arabinofuranosidase-like GH127 catalytic" evidence="2">
    <location>
        <begin position="45"/>
        <end position="438"/>
    </location>
</feature>
<dbReference type="Proteomes" id="UP000181942">
    <property type="component" value="Unassembled WGS sequence"/>
</dbReference>
<feature type="domain" description="Non-reducing end beta-L-arabinofuranosidase-like GH127 C-terminal" evidence="4">
    <location>
        <begin position="552"/>
        <end position="671"/>
    </location>
</feature>
<dbReference type="EMBL" id="FONR01000009">
    <property type="protein sequence ID" value="SFF60740.1"/>
    <property type="molecule type" value="Genomic_DNA"/>
</dbReference>
<evidence type="ECO:0000313" key="5">
    <source>
        <dbReference type="EMBL" id="SFF60740.1"/>
    </source>
</evidence>
<evidence type="ECO:0000259" key="2">
    <source>
        <dbReference type="Pfam" id="PF07944"/>
    </source>
</evidence>
<dbReference type="PANTHER" id="PTHR43465:SF2">
    <property type="entry name" value="DUF1680 DOMAIN PROTEIN (AFU_ORTHOLOGUE AFUA_1G08910)"/>
    <property type="match status" value="1"/>
</dbReference>
<dbReference type="Pfam" id="PF20737">
    <property type="entry name" value="Glyco_hydro127C"/>
    <property type="match status" value="1"/>
</dbReference>
<dbReference type="PANTHER" id="PTHR43465">
    <property type="entry name" value="DUF1680 DOMAIN PROTEIN (AFU_ORTHOLOGUE AFUA_1G08910)"/>
    <property type="match status" value="1"/>
</dbReference>
<dbReference type="InterPro" id="IPR008928">
    <property type="entry name" value="6-hairpin_glycosidase_sf"/>
</dbReference>